<proteinExistence type="predicted"/>
<evidence type="ECO:0008006" key="3">
    <source>
        <dbReference type="Google" id="ProtNLM"/>
    </source>
</evidence>
<accession>A0A9P5U3S6</accession>
<comment type="caution">
    <text evidence="1">The sequence shown here is derived from an EMBL/GenBank/DDBJ whole genome shotgun (WGS) entry which is preliminary data.</text>
</comment>
<feature type="non-terminal residue" evidence="1">
    <location>
        <position position="1"/>
    </location>
</feature>
<evidence type="ECO:0000313" key="2">
    <source>
        <dbReference type="Proteomes" id="UP000772434"/>
    </source>
</evidence>
<sequence>EQAKELRTMLGGLDSEIAHLEMERTKLLSLLSPMRQLPSKTLLHIFKDACDENLLQCYLWRLNKDPFTLTSPAITYLPTMAISSVCSCWHNLVLSSPSLWTNLTVKTYTPSSAEAETFVGFTDTVTRYLKRLGDSPLRLELAID</sequence>
<dbReference type="OrthoDB" id="3266451at2759"/>
<gene>
    <name evidence="1" type="ORF">BDP27DRAFT_1182882</name>
</gene>
<feature type="non-terminal residue" evidence="1">
    <location>
        <position position="144"/>
    </location>
</feature>
<organism evidence="1 2">
    <name type="scientific">Rhodocollybia butyracea</name>
    <dbReference type="NCBI Taxonomy" id="206335"/>
    <lineage>
        <taxon>Eukaryota</taxon>
        <taxon>Fungi</taxon>
        <taxon>Dikarya</taxon>
        <taxon>Basidiomycota</taxon>
        <taxon>Agaricomycotina</taxon>
        <taxon>Agaricomycetes</taxon>
        <taxon>Agaricomycetidae</taxon>
        <taxon>Agaricales</taxon>
        <taxon>Marasmiineae</taxon>
        <taxon>Omphalotaceae</taxon>
        <taxon>Rhodocollybia</taxon>
    </lineage>
</organism>
<reference evidence="1" key="1">
    <citation type="submission" date="2020-11" db="EMBL/GenBank/DDBJ databases">
        <authorList>
            <consortium name="DOE Joint Genome Institute"/>
            <person name="Ahrendt S."/>
            <person name="Riley R."/>
            <person name="Andreopoulos W."/>
            <person name="Labutti K."/>
            <person name="Pangilinan J."/>
            <person name="Ruiz-Duenas F.J."/>
            <person name="Barrasa J.M."/>
            <person name="Sanchez-Garcia M."/>
            <person name="Camarero S."/>
            <person name="Miyauchi S."/>
            <person name="Serrano A."/>
            <person name="Linde D."/>
            <person name="Babiker R."/>
            <person name="Drula E."/>
            <person name="Ayuso-Fernandez I."/>
            <person name="Pacheco R."/>
            <person name="Padilla G."/>
            <person name="Ferreira P."/>
            <person name="Barriuso J."/>
            <person name="Kellner H."/>
            <person name="Castanera R."/>
            <person name="Alfaro M."/>
            <person name="Ramirez L."/>
            <person name="Pisabarro A.G."/>
            <person name="Kuo A."/>
            <person name="Tritt A."/>
            <person name="Lipzen A."/>
            <person name="He G."/>
            <person name="Yan M."/>
            <person name="Ng V."/>
            <person name="Cullen D."/>
            <person name="Martin F."/>
            <person name="Rosso M.-N."/>
            <person name="Henrissat B."/>
            <person name="Hibbett D."/>
            <person name="Martinez A.T."/>
            <person name="Grigoriev I.V."/>
        </authorList>
    </citation>
    <scope>NUCLEOTIDE SEQUENCE</scope>
    <source>
        <strain evidence="1">AH 40177</strain>
    </source>
</reference>
<dbReference type="Proteomes" id="UP000772434">
    <property type="component" value="Unassembled WGS sequence"/>
</dbReference>
<evidence type="ECO:0000313" key="1">
    <source>
        <dbReference type="EMBL" id="KAF9064907.1"/>
    </source>
</evidence>
<name>A0A9P5U3S6_9AGAR</name>
<dbReference type="EMBL" id="JADNRY010000112">
    <property type="protein sequence ID" value="KAF9064907.1"/>
    <property type="molecule type" value="Genomic_DNA"/>
</dbReference>
<protein>
    <recommendedName>
        <fullName evidence="3">F-box domain-containing protein</fullName>
    </recommendedName>
</protein>
<dbReference type="InterPro" id="IPR036047">
    <property type="entry name" value="F-box-like_dom_sf"/>
</dbReference>
<dbReference type="SUPFAM" id="SSF81383">
    <property type="entry name" value="F-box domain"/>
    <property type="match status" value="1"/>
</dbReference>
<keyword evidence="2" id="KW-1185">Reference proteome</keyword>
<dbReference type="AlphaFoldDB" id="A0A9P5U3S6"/>